<accession>A0A920CR85</accession>
<keyword evidence="2" id="KW-1185">Reference proteome</keyword>
<name>A0A920CR85_9BACL</name>
<proteinExistence type="predicted"/>
<reference evidence="1 2" key="1">
    <citation type="submission" date="2021-03" db="EMBL/GenBank/DDBJ databases">
        <title>Antimicrobial resistance genes in bacteria isolated from Japanese honey, and their potential for conferring macrolide and lincosamide resistance in the American foulbrood pathogen Paenibacillus larvae.</title>
        <authorList>
            <person name="Okamoto M."/>
            <person name="Kumagai M."/>
            <person name="Kanamori H."/>
            <person name="Takamatsu D."/>
        </authorList>
    </citation>
    <scope>NUCLEOTIDE SEQUENCE [LARGE SCALE GENOMIC DNA]</scope>
    <source>
        <strain evidence="1 2">J34TS1</strain>
    </source>
</reference>
<dbReference type="Proteomes" id="UP000682811">
    <property type="component" value="Unassembled WGS sequence"/>
</dbReference>
<evidence type="ECO:0000313" key="1">
    <source>
        <dbReference type="EMBL" id="GIO50726.1"/>
    </source>
</evidence>
<dbReference type="AlphaFoldDB" id="A0A920CR85"/>
<protein>
    <submittedName>
        <fullName evidence="1">Uncharacterized protein</fullName>
    </submittedName>
</protein>
<organism evidence="1 2">
    <name type="scientific">Paenibacillus azoreducens</name>
    <dbReference type="NCBI Taxonomy" id="116718"/>
    <lineage>
        <taxon>Bacteria</taxon>
        <taxon>Bacillati</taxon>
        <taxon>Bacillota</taxon>
        <taxon>Bacilli</taxon>
        <taxon>Bacillales</taxon>
        <taxon>Paenibacillaceae</taxon>
        <taxon>Paenibacillus</taxon>
    </lineage>
</organism>
<evidence type="ECO:0000313" key="2">
    <source>
        <dbReference type="Proteomes" id="UP000682811"/>
    </source>
</evidence>
<sequence>MADANWDMEEPVRLDPVTNLGERCCLRSSRQMASAIRLMTTGMNYTPVNELGTDSSRSSTAIRDGAIVLRTASSRFGTGLCDRDEHYV</sequence>
<dbReference type="EMBL" id="BORT01000037">
    <property type="protein sequence ID" value="GIO50726.1"/>
    <property type="molecule type" value="Genomic_DNA"/>
</dbReference>
<gene>
    <name evidence="1" type="ORF">J34TS1_54910</name>
</gene>
<comment type="caution">
    <text evidence="1">The sequence shown here is derived from an EMBL/GenBank/DDBJ whole genome shotgun (WGS) entry which is preliminary data.</text>
</comment>